<gene>
    <name evidence="1" type="ORF">E2C01_000389</name>
</gene>
<organism evidence="1 2">
    <name type="scientific">Portunus trituberculatus</name>
    <name type="common">Swimming crab</name>
    <name type="synonym">Neptunus trituberculatus</name>
    <dbReference type="NCBI Taxonomy" id="210409"/>
    <lineage>
        <taxon>Eukaryota</taxon>
        <taxon>Metazoa</taxon>
        <taxon>Ecdysozoa</taxon>
        <taxon>Arthropoda</taxon>
        <taxon>Crustacea</taxon>
        <taxon>Multicrustacea</taxon>
        <taxon>Malacostraca</taxon>
        <taxon>Eumalacostraca</taxon>
        <taxon>Eucarida</taxon>
        <taxon>Decapoda</taxon>
        <taxon>Pleocyemata</taxon>
        <taxon>Brachyura</taxon>
        <taxon>Eubrachyura</taxon>
        <taxon>Portunoidea</taxon>
        <taxon>Portunidae</taxon>
        <taxon>Portuninae</taxon>
        <taxon>Portunus</taxon>
    </lineage>
</organism>
<sequence length="71" mass="8029">MTPLTRYGLHGKAGAARRGGSTVGLFRCDGRRGSRAGKRERDERTALTCLEEVLMILCNHYSEFWERDEAL</sequence>
<reference evidence="1 2" key="1">
    <citation type="submission" date="2019-05" db="EMBL/GenBank/DDBJ databases">
        <title>Another draft genome of Portunus trituberculatus and its Hox gene families provides insights of decapod evolution.</title>
        <authorList>
            <person name="Jeong J.-H."/>
            <person name="Song I."/>
            <person name="Kim S."/>
            <person name="Choi T."/>
            <person name="Kim D."/>
            <person name="Ryu S."/>
            <person name="Kim W."/>
        </authorList>
    </citation>
    <scope>NUCLEOTIDE SEQUENCE [LARGE SCALE GENOMIC DNA]</scope>
    <source>
        <tissue evidence="1">Muscle</tissue>
    </source>
</reference>
<keyword evidence="2" id="KW-1185">Reference proteome</keyword>
<dbReference type="AlphaFoldDB" id="A0A5B7CDY5"/>
<protein>
    <submittedName>
        <fullName evidence="1">Uncharacterized protein</fullName>
    </submittedName>
</protein>
<name>A0A5B7CDY5_PORTR</name>
<evidence type="ECO:0000313" key="1">
    <source>
        <dbReference type="EMBL" id="MPC07822.1"/>
    </source>
</evidence>
<accession>A0A5B7CDY5</accession>
<dbReference type="Proteomes" id="UP000324222">
    <property type="component" value="Unassembled WGS sequence"/>
</dbReference>
<comment type="caution">
    <text evidence="1">The sequence shown here is derived from an EMBL/GenBank/DDBJ whole genome shotgun (WGS) entry which is preliminary data.</text>
</comment>
<dbReference type="EMBL" id="VSRR010000009">
    <property type="protein sequence ID" value="MPC07822.1"/>
    <property type="molecule type" value="Genomic_DNA"/>
</dbReference>
<evidence type="ECO:0000313" key="2">
    <source>
        <dbReference type="Proteomes" id="UP000324222"/>
    </source>
</evidence>
<proteinExistence type="predicted"/>